<dbReference type="Pfam" id="PF01990">
    <property type="entry name" value="ATP-synt_F"/>
    <property type="match status" value="1"/>
</dbReference>
<evidence type="ECO:0000256" key="3">
    <source>
        <dbReference type="ARBA" id="ARBA00023065"/>
    </source>
</evidence>
<dbReference type="Gene3D" id="3.40.50.10580">
    <property type="entry name" value="ATPase, V1 complex, subunit F"/>
    <property type="match status" value="1"/>
</dbReference>
<evidence type="ECO:0000313" key="4">
    <source>
        <dbReference type="EMBL" id="KPJ66426.1"/>
    </source>
</evidence>
<evidence type="ECO:0000256" key="2">
    <source>
        <dbReference type="ARBA" id="ARBA00022448"/>
    </source>
</evidence>
<keyword evidence="3" id="KW-0406">Ion transport</keyword>
<dbReference type="InterPro" id="IPR036906">
    <property type="entry name" value="ATPase_V1_fsu_sf"/>
</dbReference>
<evidence type="ECO:0008006" key="6">
    <source>
        <dbReference type="Google" id="ProtNLM"/>
    </source>
</evidence>
<reference evidence="4 5" key="1">
    <citation type="journal article" date="2015" name="Microbiome">
        <title>Genomic resolution of linkages in carbon, nitrogen, and sulfur cycling among widespread estuary sediment bacteria.</title>
        <authorList>
            <person name="Baker B.J."/>
            <person name="Lazar C.S."/>
            <person name="Teske A.P."/>
            <person name="Dick G.J."/>
        </authorList>
    </citation>
    <scope>NUCLEOTIDE SEQUENCE [LARGE SCALE GENOMIC DNA]</scope>
    <source>
        <strain evidence="4">DG_54_3</strain>
    </source>
</reference>
<protein>
    <recommendedName>
        <fullName evidence="6">ATP synthase subunit F</fullName>
    </recommendedName>
</protein>
<dbReference type="InterPro" id="IPR008218">
    <property type="entry name" value="ATPase_V1-cplx_f_g_su"/>
</dbReference>
<dbReference type="SUPFAM" id="SSF159468">
    <property type="entry name" value="AtpF-like"/>
    <property type="match status" value="1"/>
</dbReference>
<evidence type="ECO:0000256" key="1">
    <source>
        <dbReference type="ARBA" id="ARBA00010148"/>
    </source>
</evidence>
<accession>A0A0S7XVJ1</accession>
<keyword evidence="2" id="KW-0813">Transport</keyword>
<comment type="similarity">
    <text evidence="1">Belongs to the V-ATPase F subunit family.</text>
</comment>
<dbReference type="EMBL" id="LIZX01000081">
    <property type="protein sequence ID" value="KPJ66426.1"/>
    <property type="molecule type" value="Genomic_DNA"/>
</dbReference>
<gene>
    <name evidence="4" type="ORF">AMJ44_08415</name>
</gene>
<organism evidence="4 5">
    <name type="scientific">candidate division WOR-1 bacterium DG_54_3</name>
    <dbReference type="NCBI Taxonomy" id="1703775"/>
    <lineage>
        <taxon>Bacteria</taxon>
        <taxon>Bacillati</taxon>
        <taxon>Saganbacteria</taxon>
    </lineage>
</organism>
<name>A0A0S7XVJ1_UNCSA</name>
<evidence type="ECO:0000313" key="5">
    <source>
        <dbReference type="Proteomes" id="UP000051861"/>
    </source>
</evidence>
<proteinExistence type="inferred from homology"/>
<dbReference type="Proteomes" id="UP000051861">
    <property type="component" value="Unassembled WGS sequence"/>
</dbReference>
<comment type="caution">
    <text evidence="4">The sequence shown here is derived from an EMBL/GenBank/DDBJ whole genome shotgun (WGS) entry which is preliminary data.</text>
</comment>
<dbReference type="GO" id="GO:0046961">
    <property type="term" value="F:proton-transporting ATPase activity, rotational mechanism"/>
    <property type="evidence" value="ECO:0007669"/>
    <property type="project" value="InterPro"/>
</dbReference>
<sequence>MHKIKIIAPKYLIRPLEILGIDTYPAESEPEARLALQEVGGKNEPALIFIVERLAIDLQPEIDNLNRRPDTNVVLIPDNRGSIGLSTTSINKLVRNSIGAEVIVRK</sequence>
<dbReference type="AlphaFoldDB" id="A0A0S7XVJ1"/>